<feature type="compositionally biased region" description="Acidic residues" evidence="1">
    <location>
        <begin position="205"/>
        <end position="214"/>
    </location>
</feature>
<reference evidence="2 3" key="2">
    <citation type="journal article" date="2012" name="PLoS Pathog.">
        <title>Diverse lifestyles and strategies of plant pathogenesis encoded in the genomes of eighteen Dothideomycetes fungi.</title>
        <authorList>
            <person name="Ohm R.A."/>
            <person name="Feau N."/>
            <person name="Henrissat B."/>
            <person name="Schoch C.L."/>
            <person name="Horwitz B.A."/>
            <person name="Barry K.W."/>
            <person name="Condon B.J."/>
            <person name="Copeland A.C."/>
            <person name="Dhillon B."/>
            <person name="Glaser F."/>
            <person name="Hesse C.N."/>
            <person name="Kosti I."/>
            <person name="LaButti K."/>
            <person name="Lindquist E.A."/>
            <person name="Lucas S."/>
            <person name="Salamov A.A."/>
            <person name="Bradshaw R.E."/>
            <person name="Ciuffetti L."/>
            <person name="Hamelin R.C."/>
            <person name="Kema G.H.J."/>
            <person name="Lawrence C."/>
            <person name="Scott J.A."/>
            <person name="Spatafora J.W."/>
            <person name="Turgeon B.G."/>
            <person name="de Wit P.J.G.M."/>
            <person name="Zhong S."/>
            <person name="Goodwin S.B."/>
            <person name="Grigoriev I.V."/>
        </authorList>
    </citation>
    <scope>NUCLEOTIDE SEQUENCE [LARGE SCALE GENOMIC DNA]</scope>
    <source>
        <strain evidence="3">NZE10 / CBS 128990</strain>
    </source>
</reference>
<feature type="compositionally biased region" description="Basic and acidic residues" evidence="1">
    <location>
        <begin position="98"/>
        <end position="133"/>
    </location>
</feature>
<feature type="region of interest" description="Disordered" evidence="1">
    <location>
        <begin position="98"/>
        <end position="214"/>
    </location>
</feature>
<feature type="compositionally biased region" description="Low complexity" evidence="1">
    <location>
        <begin position="269"/>
        <end position="285"/>
    </location>
</feature>
<evidence type="ECO:0000313" key="3">
    <source>
        <dbReference type="Proteomes" id="UP000016933"/>
    </source>
</evidence>
<evidence type="ECO:0000256" key="1">
    <source>
        <dbReference type="SAM" id="MobiDB-lite"/>
    </source>
</evidence>
<dbReference type="OMA" id="AHSETWQ"/>
<sequence>MSNKTFPPLVHHKTVYLQPADAAKSLAAYLEKSRKCAHLHPDAWLDPTGIRFGPKSGPNGGWAIHHLRRIEAGLRGESLAVESRDDLAAQLGEEVLKEQDPYATRVEEASAGDDSRVDSIIEGTQHKNEDEKSRKKREKKERTRREMAEREGRASTSAGGESNNKRKRDIADSHVESGAPGTGANTPFADSMAAHSETWQTQQEYEQDQDVLEGEIGERSAPAVKQGGVPPTVVQHDKQGDVVVPKRALTAGEKAARKAAKRARRAEESAAASAAAPIADSAAKKQFSSTDPVTRLPDDGECLERLDKRPFSEEEDAAILRLKANGVTIPMIAAQLDRNTQSVMFRYYQHLDTSVKNPSCRGGSDAPKRFFTRAEDQQIIDWRAQDVSFLEIARRTGRQKQTVKDRFYYYLEKRAAPSGSERGAPRTTAHITPPP</sequence>
<dbReference type="Proteomes" id="UP000016933">
    <property type="component" value="Unassembled WGS sequence"/>
</dbReference>
<proteinExistence type="predicted"/>
<protein>
    <recommendedName>
        <fullName evidence="4">Myb-like domain-containing protein</fullName>
    </recommendedName>
</protein>
<keyword evidence="3" id="KW-1185">Reference proteome</keyword>
<dbReference type="HOGENOM" id="CLU_630083_0_0_1"/>
<organism evidence="2 3">
    <name type="scientific">Dothistroma septosporum (strain NZE10 / CBS 128990)</name>
    <name type="common">Red band needle blight fungus</name>
    <name type="synonym">Mycosphaerella pini</name>
    <dbReference type="NCBI Taxonomy" id="675120"/>
    <lineage>
        <taxon>Eukaryota</taxon>
        <taxon>Fungi</taxon>
        <taxon>Dikarya</taxon>
        <taxon>Ascomycota</taxon>
        <taxon>Pezizomycotina</taxon>
        <taxon>Dothideomycetes</taxon>
        <taxon>Dothideomycetidae</taxon>
        <taxon>Mycosphaerellales</taxon>
        <taxon>Mycosphaerellaceae</taxon>
        <taxon>Dothistroma</taxon>
    </lineage>
</organism>
<feature type="compositionally biased region" description="Basic and acidic residues" evidence="1">
    <location>
        <begin position="140"/>
        <end position="153"/>
    </location>
</feature>
<evidence type="ECO:0000313" key="2">
    <source>
        <dbReference type="EMBL" id="EME39247.1"/>
    </source>
</evidence>
<feature type="region of interest" description="Disordered" evidence="1">
    <location>
        <begin position="416"/>
        <end position="435"/>
    </location>
</feature>
<dbReference type="OrthoDB" id="5426872at2759"/>
<dbReference type="eggNOG" id="ENOG502SSNK">
    <property type="taxonomic scope" value="Eukaryota"/>
</dbReference>
<name>M2XIF1_DOTSN</name>
<dbReference type="EMBL" id="KB446545">
    <property type="protein sequence ID" value="EME39247.1"/>
    <property type="molecule type" value="Genomic_DNA"/>
</dbReference>
<feature type="region of interest" description="Disordered" evidence="1">
    <location>
        <begin position="267"/>
        <end position="300"/>
    </location>
</feature>
<reference evidence="3" key="1">
    <citation type="journal article" date="2012" name="PLoS Genet.">
        <title>The genomes of the fungal plant pathogens Cladosporium fulvum and Dothistroma septosporum reveal adaptation to different hosts and lifestyles but also signatures of common ancestry.</title>
        <authorList>
            <person name="de Wit P.J.G.M."/>
            <person name="van der Burgt A."/>
            <person name="Oekmen B."/>
            <person name="Stergiopoulos I."/>
            <person name="Abd-Elsalam K.A."/>
            <person name="Aerts A.L."/>
            <person name="Bahkali A.H."/>
            <person name="Beenen H.G."/>
            <person name="Chettri P."/>
            <person name="Cox M.P."/>
            <person name="Datema E."/>
            <person name="de Vries R.P."/>
            <person name="Dhillon B."/>
            <person name="Ganley A.R."/>
            <person name="Griffiths S.A."/>
            <person name="Guo Y."/>
            <person name="Hamelin R.C."/>
            <person name="Henrissat B."/>
            <person name="Kabir M.S."/>
            <person name="Jashni M.K."/>
            <person name="Kema G."/>
            <person name="Klaubauf S."/>
            <person name="Lapidus A."/>
            <person name="Levasseur A."/>
            <person name="Lindquist E."/>
            <person name="Mehrabi R."/>
            <person name="Ohm R.A."/>
            <person name="Owen T.J."/>
            <person name="Salamov A."/>
            <person name="Schwelm A."/>
            <person name="Schijlen E."/>
            <person name="Sun H."/>
            <person name="van den Burg H.A."/>
            <person name="van Ham R.C.H.J."/>
            <person name="Zhang S."/>
            <person name="Goodwin S.B."/>
            <person name="Grigoriev I.V."/>
            <person name="Collemare J."/>
            <person name="Bradshaw R.E."/>
        </authorList>
    </citation>
    <scope>NUCLEOTIDE SEQUENCE [LARGE SCALE GENOMIC DNA]</scope>
    <source>
        <strain evidence="3">NZE10 / CBS 128990</strain>
    </source>
</reference>
<dbReference type="AlphaFoldDB" id="M2XIF1"/>
<evidence type="ECO:0008006" key="4">
    <source>
        <dbReference type="Google" id="ProtNLM"/>
    </source>
</evidence>
<gene>
    <name evidence="2" type="ORF">DOTSEDRAFT_56691</name>
</gene>
<accession>M2XIF1</accession>